<dbReference type="EMBL" id="NMUH01000495">
    <property type="protein sequence ID" value="MQL80201.1"/>
    <property type="molecule type" value="Genomic_DNA"/>
</dbReference>
<evidence type="ECO:0000259" key="6">
    <source>
        <dbReference type="PROSITE" id="PS50275"/>
    </source>
</evidence>
<feature type="non-terminal residue" evidence="7">
    <location>
        <position position="586"/>
    </location>
</feature>
<gene>
    <name evidence="7" type="ORF">Taro_012648</name>
</gene>
<dbReference type="PROSITE" id="PS50275">
    <property type="entry name" value="SAC"/>
    <property type="match status" value="1"/>
</dbReference>
<evidence type="ECO:0000256" key="4">
    <source>
        <dbReference type="ARBA" id="ARBA00023337"/>
    </source>
</evidence>
<evidence type="ECO:0000313" key="8">
    <source>
        <dbReference type="Proteomes" id="UP000652761"/>
    </source>
</evidence>
<protein>
    <recommendedName>
        <fullName evidence="6">SAC domain-containing protein</fullName>
    </recommendedName>
</protein>
<proteinExistence type="predicted"/>
<dbReference type="AlphaFoldDB" id="A0A843U9P8"/>
<keyword evidence="3" id="KW-0472">Membrane</keyword>
<dbReference type="PANTHER" id="PTHR45738">
    <property type="entry name" value="POLYPHOSPHOINOSITIDE PHOSPHATASE"/>
    <property type="match status" value="1"/>
</dbReference>
<comment type="catalytic activity">
    <reaction evidence="4">
        <text>a 1,2-diacyl-sn-glycero-3-phospho-(1D-myo-inositol-3,5-bisphosphate) + H2O = a 1,2-diacyl-sn-glycero-3-phospho-(1D-myo-inositol-3-phosphate) + phosphate</text>
        <dbReference type="Rhea" id="RHEA:32955"/>
        <dbReference type="ChEBI" id="CHEBI:15377"/>
        <dbReference type="ChEBI" id="CHEBI:43474"/>
        <dbReference type="ChEBI" id="CHEBI:57923"/>
        <dbReference type="ChEBI" id="CHEBI:58088"/>
    </reaction>
</comment>
<dbReference type="Proteomes" id="UP000652761">
    <property type="component" value="Unassembled WGS sequence"/>
</dbReference>
<organism evidence="7 8">
    <name type="scientific">Colocasia esculenta</name>
    <name type="common">Wild taro</name>
    <name type="synonym">Arum esculentum</name>
    <dbReference type="NCBI Taxonomy" id="4460"/>
    <lineage>
        <taxon>Eukaryota</taxon>
        <taxon>Viridiplantae</taxon>
        <taxon>Streptophyta</taxon>
        <taxon>Embryophyta</taxon>
        <taxon>Tracheophyta</taxon>
        <taxon>Spermatophyta</taxon>
        <taxon>Magnoliopsida</taxon>
        <taxon>Liliopsida</taxon>
        <taxon>Araceae</taxon>
        <taxon>Aroideae</taxon>
        <taxon>Colocasieae</taxon>
        <taxon>Colocasia</taxon>
    </lineage>
</organism>
<evidence type="ECO:0000256" key="3">
    <source>
        <dbReference type="ARBA" id="ARBA00023136"/>
    </source>
</evidence>
<dbReference type="GO" id="GO:0043813">
    <property type="term" value="F:phosphatidylinositol-3,5-bisphosphate 5-phosphatase activity"/>
    <property type="evidence" value="ECO:0007669"/>
    <property type="project" value="InterPro"/>
</dbReference>
<dbReference type="InterPro" id="IPR043573">
    <property type="entry name" value="Fig4-like"/>
</dbReference>
<keyword evidence="8" id="KW-1185">Reference proteome</keyword>
<sequence>MPRVATSRSSSSMRPDRYKKLLCTVDLTKDFFFSYSYHVMRSLQKNLCDSQNGQAVYDSMFVWNEFLTRGIRTHLKNTLWTVALVYGFFKQAKLSISGRDFMLTLIARRSRHYAGTRYLKRGVNGNGKVANDVETEQIVFEDASGGHPSHISSIVQNRGSIPLFWSQETSRLNLKPDIVLHRKDQNYEATRLHFENLVKRYGNPIIILNLIKTHEKKPRESILRAEFANAIDFINKHSSEENHLRFVHWDLHRHSRSKAANVLAFLGRVAAYSLNLTGFFHCQVRPSLEADGVMKWPVIVKDDGGDWSYVKSNYNGTEIVGISGGGLQGDSSLKPPPLFQNGVLRTNCIDCLDRTNVAQYAYGLAALGHQLHALGLVDVPKINLDAPLADDLMSFYEKMGDTLALQYGGSAAHNKVSLEGLNSCLMSITEKMSFFERSLSDGSIVCESFTPVSSTHNGQKKLINSALPDKISEGRTRCHSDSTPEMSICESDVSYSRYSPSSICRKLFTESAHVVLNGHGADPSNWSNFLDIDYLSSSGYSCEEEIYDRSSIVNSPSENISTESLVVNGTMIETAPMLKENGFLIM</sequence>
<dbReference type="OrthoDB" id="405996at2759"/>
<evidence type="ECO:0000313" key="7">
    <source>
        <dbReference type="EMBL" id="MQL80201.1"/>
    </source>
</evidence>
<evidence type="ECO:0000256" key="1">
    <source>
        <dbReference type="ARBA" id="ARBA00004148"/>
    </source>
</evidence>
<keyword evidence="2" id="KW-0378">Hydrolase</keyword>
<evidence type="ECO:0000256" key="5">
    <source>
        <dbReference type="ARBA" id="ARBA00023464"/>
    </source>
</evidence>
<dbReference type="InterPro" id="IPR002013">
    <property type="entry name" value="SAC_dom"/>
</dbReference>
<accession>A0A843U9P8</accession>
<evidence type="ECO:0000256" key="2">
    <source>
        <dbReference type="ARBA" id="ARBA00022801"/>
    </source>
</evidence>
<feature type="domain" description="SAC" evidence="6">
    <location>
        <begin position="22"/>
        <end position="409"/>
    </location>
</feature>
<dbReference type="PANTHER" id="PTHR45738:SF3">
    <property type="entry name" value="OS03G0182400 PROTEIN"/>
    <property type="match status" value="1"/>
</dbReference>
<dbReference type="GO" id="GO:0046856">
    <property type="term" value="P:phosphatidylinositol dephosphorylation"/>
    <property type="evidence" value="ECO:0007669"/>
    <property type="project" value="InterPro"/>
</dbReference>
<name>A0A843U9P8_COLES</name>
<reference evidence="7" key="1">
    <citation type="submission" date="2017-07" db="EMBL/GenBank/DDBJ databases">
        <title>Taro Niue Genome Assembly and Annotation.</title>
        <authorList>
            <person name="Atibalentja N."/>
            <person name="Keating K."/>
            <person name="Fields C.J."/>
        </authorList>
    </citation>
    <scope>NUCLEOTIDE SEQUENCE</scope>
    <source>
        <strain evidence="7">Niue_2</strain>
        <tissue evidence="7">Leaf</tissue>
    </source>
</reference>
<dbReference type="GO" id="GO:0005774">
    <property type="term" value="C:vacuolar membrane"/>
    <property type="evidence" value="ECO:0007669"/>
    <property type="project" value="UniProtKB-SubCell"/>
</dbReference>
<dbReference type="Pfam" id="PF02383">
    <property type="entry name" value="Syja_N"/>
    <property type="match status" value="1"/>
</dbReference>
<comment type="caution">
    <text evidence="7">The sequence shown here is derived from an EMBL/GenBank/DDBJ whole genome shotgun (WGS) entry which is preliminary data.</text>
</comment>
<comment type="subunit">
    <text evidence="5">Component of the PI(3,5)P2 regulatory complex at least composed of ATG18, SAC/FIG4, FAB1 and VAC14.</text>
</comment>
<comment type="subcellular location">
    <subcellularLocation>
        <location evidence="1">Vacuole membrane</location>
        <topology evidence="1">Peripheral membrane protein</topology>
    </subcellularLocation>
</comment>